<proteinExistence type="predicted"/>
<evidence type="ECO:0000313" key="2">
    <source>
        <dbReference type="EMBL" id="KAG5306535.1"/>
    </source>
</evidence>
<dbReference type="InterPro" id="IPR036397">
    <property type="entry name" value="RNaseH_sf"/>
</dbReference>
<dbReference type="Pfam" id="PF17906">
    <property type="entry name" value="HTH_48"/>
    <property type="match status" value="1"/>
</dbReference>
<dbReference type="InterPro" id="IPR041426">
    <property type="entry name" value="Mos1_HTH"/>
</dbReference>
<protein>
    <submittedName>
        <fullName evidence="2">SETMR methyltransferase</fullName>
    </submittedName>
</protein>
<reference evidence="2" key="1">
    <citation type="submission" date="2020-02" db="EMBL/GenBank/DDBJ databases">
        <title>Relaxed selection underlies rapid genomic changes in the transitions from sociality to social parasitism in ants.</title>
        <authorList>
            <person name="Bi X."/>
        </authorList>
    </citation>
    <scope>NUCLEOTIDE SEQUENCE</scope>
    <source>
        <strain evidence="2">BGI-DK2013a</strain>
        <tissue evidence="2">Whole body</tissue>
    </source>
</reference>
<organism evidence="2 3">
    <name type="scientific">Acromyrmex insinuator</name>
    <dbReference type="NCBI Taxonomy" id="230686"/>
    <lineage>
        <taxon>Eukaryota</taxon>
        <taxon>Metazoa</taxon>
        <taxon>Ecdysozoa</taxon>
        <taxon>Arthropoda</taxon>
        <taxon>Hexapoda</taxon>
        <taxon>Insecta</taxon>
        <taxon>Pterygota</taxon>
        <taxon>Neoptera</taxon>
        <taxon>Endopterygota</taxon>
        <taxon>Hymenoptera</taxon>
        <taxon>Apocrita</taxon>
        <taxon>Aculeata</taxon>
        <taxon>Formicoidea</taxon>
        <taxon>Formicidae</taxon>
        <taxon>Myrmicinae</taxon>
        <taxon>Acromyrmex</taxon>
    </lineage>
</organism>
<keyword evidence="2" id="KW-0808">Transferase</keyword>
<dbReference type="GO" id="GO:0003676">
    <property type="term" value="F:nucleic acid binding"/>
    <property type="evidence" value="ECO:0007669"/>
    <property type="project" value="InterPro"/>
</dbReference>
<feature type="non-terminal residue" evidence="2">
    <location>
        <position position="1"/>
    </location>
</feature>
<evidence type="ECO:0000313" key="3">
    <source>
        <dbReference type="Proteomes" id="UP000667349"/>
    </source>
</evidence>
<accession>A0A836ES75</accession>
<sequence>MDKNYFRSLIKHYFLKGKTAKETKEKLDKYYVANAPSDYTVKYWFREFRGGRNSTTDEIRSGRPSDAVTEENVKKIHEMVLADRKVKVRELADATKISTERTRHILGEILHMKKLSCRWVPRMLTPDQKHERYANDVDDNPKSIEYVVAKRSMYQWTAGRVMTAFRYQNGVLHFASRHLHSDSFSSCFARHHKRRGMLTAGVSLLHNARPHVAASTTALLNQFSWDVLTHPPYSPDLAPSDYHLFTKLKESLAGKRFQSDEEVQTAVTNWTKELAGSFYAEGISKLVSRYTKCIEIDGNYVEKD</sequence>
<dbReference type="Proteomes" id="UP000667349">
    <property type="component" value="Unassembled WGS sequence"/>
</dbReference>
<keyword evidence="2" id="KW-0489">Methyltransferase</keyword>
<feature type="domain" description="Mos1 transposase HTH" evidence="1">
    <location>
        <begin position="3"/>
        <end position="51"/>
    </location>
</feature>
<dbReference type="EMBL" id="JAANHZ010000833">
    <property type="protein sequence ID" value="KAG5306535.1"/>
    <property type="molecule type" value="Genomic_DNA"/>
</dbReference>
<dbReference type="PANTHER" id="PTHR46060">
    <property type="entry name" value="MARINER MOS1 TRANSPOSASE-LIKE PROTEIN"/>
    <property type="match status" value="1"/>
</dbReference>
<dbReference type="AlphaFoldDB" id="A0A836ES75"/>
<dbReference type="Gene3D" id="3.30.420.10">
    <property type="entry name" value="Ribonuclease H-like superfamily/Ribonuclease H"/>
    <property type="match status" value="1"/>
</dbReference>
<dbReference type="GO" id="GO:0032259">
    <property type="term" value="P:methylation"/>
    <property type="evidence" value="ECO:0007669"/>
    <property type="project" value="UniProtKB-KW"/>
</dbReference>
<name>A0A836ES75_9HYME</name>
<dbReference type="GO" id="GO:0008168">
    <property type="term" value="F:methyltransferase activity"/>
    <property type="evidence" value="ECO:0007669"/>
    <property type="project" value="UniProtKB-KW"/>
</dbReference>
<feature type="non-terminal residue" evidence="2">
    <location>
        <position position="304"/>
    </location>
</feature>
<keyword evidence="3" id="KW-1185">Reference proteome</keyword>
<comment type="caution">
    <text evidence="2">The sequence shown here is derived from an EMBL/GenBank/DDBJ whole genome shotgun (WGS) entry which is preliminary data.</text>
</comment>
<gene>
    <name evidence="2" type="primary">Setmar_194</name>
    <name evidence="2" type="ORF">G6Z75_0010813</name>
</gene>
<dbReference type="InterPro" id="IPR052709">
    <property type="entry name" value="Transposase-MT_Hybrid"/>
</dbReference>
<dbReference type="PANTHER" id="PTHR46060:SF1">
    <property type="entry name" value="MARINER MOS1 TRANSPOSASE-LIKE PROTEIN"/>
    <property type="match status" value="1"/>
</dbReference>
<dbReference type="Gene3D" id="1.10.10.1450">
    <property type="match status" value="1"/>
</dbReference>
<evidence type="ECO:0000259" key="1">
    <source>
        <dbReference type="Pfam" id="PF17906"/>
    </source>
</evidence>